<reference evidence="5 6" key="1">
    <citation type="submission" date="2019-12" db="EMBL/GenBank/DDBJ databases">
        <title>The draft genomic sequence of strain Chitinophaga oryziterrae JCM 16595.</title>
        <authorList>
            <person name="Zhang X."/>
        </authorList>
    </citation>
    <scope>NUCLEOTIDE SEQUENCE [LARGE SCALE GENOMIC DNA]</scope>
    <source>
        <strain evidence="5 6">JCM 16595</strain>
    </source>
</reference>
<dbReference type="PROSITE" id="PS51118">
    <property type="entry name" value="HTH_HXLR"/>
    <property type="match status" value="1"/>
</dbReference>
<organism evidence="5 6">
    <name type="scientific">Chitinophaga oryziterrae</name>
    <dbReference type="NCBI Taxonomy" id="1031224"/>
    <lineage>
        <taxon>Bacteria</taxon>
        <taxon>Pseudomonadati</taxon>
        <taxon>Bacteroidota</taxon>
        <taxon>Chitinophagia</taxon>
        <taxon>Chitinophagales</taxon>
        <taxon>Chitinophagaceae</taxon>
        <taxon>Chitinophaga</taxon>
    </lineage>
</organism>
<evidence type="ECO:0000256" key="2">
    <source>
        <dbReference type="ARBA" id="ARBA00023125"/>
    </source>
</evidence>
<accession>A0A6N8J5S1</accession>
<evidence type="ECO:0000313" key="5">
    <source>
        <dbReference type="EMBL" id="MVT40393.1"/>
    </source>
</evidence>
<dbReference type="InterPro" id="IPR036390">
    <property type="entry name" value="WH_DNA-bd_sf"/>
</dbReference>
<evidence type="ECO:0000256" key="1">
    <source>
        <dbReference type="ARBA" id="ARBA00023015"/>
    </source>
</evidence>
<feature type="domain" description="HTH hxlR-type" evidence="4">
    <location>
        <begin position="14"/>
        <end position="117"/>
    </location>
</feature>
<evidence type="ECO:0000256" key="3">
    <source>
        <dbReference type="ARBA" id="ARBA00023163"/>
    </source>
</evidence>
<gene>
    <name evidence="5" type="ORF">GO495_07350</name>
</gene>
<keyword evidence="1" id="KW-0805">Transcription regulation</keyword>
<protein>
    <submittedName>
        <fullName evidence="5">Transcriptional regulator</fullName>
    </submittedName>
</protein>
<comment type="caution">
    <text evidence="5">The sequence shown here is derived from an EMBL/GenBank/DDBJ whole genome shotgun (WGS) entry which is preliminary data.</text>
</comment>
<evidence type="ECO:0000313" key="6">
    <source>
        <dbReference type="Proteomes" id="UP000468388"/>
    </source>
</evidence>
<dbReference type="SUPFAM" id="SSF46785">
    <property type="entry name" value="Winged helix' DNA-binding domain"/>
    <property type="match status" value="1"/>
</dbReference>
<keyword evidence="6" id="KW-1185">Reference proteome</keyword>
<dbReference type="EMBL" id="WRXO01000001">
    <property type="protein sequence ID" value="MVT40393.1"/>
    <property type="molecule type" value="Genomic_DNA"/>
</dbReference>
<dbReference type="Gene3D" id="1.10.10.10">
    <property type="entry name" value="Winged helix-like DNA-binding domain superfamily/Winged helix DNA-binding domain"/>
    <property type="match status" value="1"/>
</dbReference>
<dbReference type="Proteomes" id="UP000468388">
    <property type="component" value="Unassembled WGS sequence"/>
</dbReference>
<dbReference type="AlphaFoldDB" id="A0A6N8J5S1"/>
<dbReference type="Pfam" id="PF01638">
    <property type="entry name" value="HxlR"/>
    <property type="match status" value="1"/>
</dbReference>
<evidence type="ECO:0000259" key="4">
    <source>
        <dbReference type="PROSITE" id="PS51118"/>
    </source>
</evidence>
<keyword evidence="3" id="KW-0804">Transcription</keyword>
<dbReference type="OrthoDB" id="2619345at2"/>
<dbReference type="InterPro" id="IPR036388">
    <property type="entry name" value="WH-like_DNA-bd_sf"/>
</dbReference>
<keyword evidence="2" id="KW-0238">DNA-binding</keyword>
<sequence length="121" mass="13937">MSKKIEATEMTEACVGQLRAIHDTLDLLNGKWKIAIIGSLSFGKRRFMELQREVEGVGSKMLSKELRDLEMNELVKRTVYDTKPVTVEYELTPYGKTLEDIIGELAKWGLKHRKRIMHSDN</sequence>
<dbReference type="RefSeq" id="WP_157299024.1">
    <property type="nucleotide sequence ID" value="NZ_BAAAZB010000005.1"/>
</dbReference>
<proteinExistence type="predicted"/>
<dbReference type="PANTHER" id="PTHR33204">
    <property type="entry name" value="TRANSCRIPTIONAL REGULATOR, MARR FAMILY"/>
    <property type="match status" value="1"/>
</dbReference>
<dbReference type="InterPro" id="IPR002577">
    <property type="entry name" value="HTH_HxlR"/>
</dbReference>
<name>A0A6N8J5S1_9BACT</name>
<dbReference type="GO" id="GO:0003677">
    <property type="term" value="F:DNA binding"/>
    <property type="evidence" value="ECO:0007669"/>
    <property type="project" value="UniProtKB-KW"/>
</dbReference>